<gene>
    <name evidence="1" type="ORF">SAMN05444159_1260</name>
</gene>
<dbReference type="Proteomes" id="UP000189935">
    <property type="component" value="Chromosome I"/>
</dbReference>
<accession>A0A1M6LFA9</accession>
<dbReference type="RefSeq" id="WP_079537402.1">
    <property type="nucleotide sequence ID" value="NZ_LT670844.1"/>
</dbReference>
<dbReference type="OrthoDB" id="8232342at2"/>
<proteinExistence type="predicted"/>
<evidence type="ECO:0000313" key="1">
    <source>
        <dbReference type="EMBL" id="SHJ69879.1"/>
    </source>
</evidence>
<sequence>MTLPVWPIATYAPQQGSFKPIQRSLDPISTDFEGGNTRERPRPGDNVGSLTQTIWMTLAEHDTFVAWVLSTLNNGTARFTMNVWMGSSFIVKTCQFIKPGTNLTYAYISTDVVAVTMTLRVYGMNSGASVSSTFYFLGF</sequence>
<protein>
    <submittedName>
        <fullName evidence="1">Uncharacterized protein</fullName>
    </submittedName>
</protein>
<dbReference type="EMBL" id="LT670844">
    <property type="protein sequence ID" value="SHJ69879.1"/>
    <property type="molecule type" value="Genomic_DNA"/>
</dbReference>
<reference evidence="1 2" key="1">
    <citation type="submission" date="2016-11" db="EMBL/GenBank/DDBJ databases">
        <authorList>
            <person name="Jaros S."/>
            <person name="Januszkiewicz K."/>
            <person name="Wedrychowicz H."/>
        </authorList>
    </citation>
    <scope>NUCLEOTIDE SEQUENCE [LARGE SCALE GENOMIC DNA]</scope>
    <source>
        <strain evidence="1 2">GAS499</strain>
    </source>
</reference>
<evidence type="ECO:0000313" key="2">
    <source>
        <dbReference type="Proteomes" id="UP000189935"/>
    </source>
</evidence>
<organism evidence="1 2">
    <name type="scientific">Bradyrhizobium lablabi</name>
    <dbReference type="NCBI Taxonomy" id="722472"/>
    <lineage>
        <taxon>Bacteria</taxon>
        <taxon>Pseudomonadati</taxon>
        <taxon>Pseudomonadota</taxon>
        <taxon>Alphaproteobacteria</taxon>
        <taxon>Hyphomicrobiales</taxon>
        <taxon>Nitrobacteraceae</taxon>
        <taxon>Bradyrhizobium</taxon>
    </lineage>
</organism>
<name>A0A1M6LFA9_9BRAD</name>
<dbReference type="AlphaFoldDB" id="A0A1M6LFA9"/>